<evidence type="ECO:0000256" key="3">
    <source>
        <dbReference type="ARBA" id="ARBA00022750"/>
    </source>
</evidence>
<dbReference type="AlphaFoldDB" id="A0A8S1PN88"/>
<comment type="caution">
    <text evidence="9">The sequence shown here is derived from an EMBL/GenBank/DDBJ whole genome shotgun (WGS) entry which is preliminary data.</text>
</comment>
<keyword evidence="6" id="KW-1015">Disulfide bond</keyword>
<dbReference type="Proteomes" id="UP000692954">
    <property type="component" value="Unassembled WGS sequence"/>
</dbReference>
<feature type="active site" evidence="5">
    <location>
        <position position="277"/>
    </location>
</feature>
<dbReference type="GO" id="GO:0016485">
    <property type="term" value="P:protein processing"/>
    <property type="evidence" value="ECO:0007669"/>
    <property type="project" value="UniProtKB-ARBA"/>
</dbReference>
<feature type="domain" description="Peptidase A1" evidence="8">
    <location>
        <begin position="64"/>
        <end position="382"/>
    </location>
</feature>
<dbReference type="InterPro" id="IPR033121">
    <property type="entry name" value="PEPTIDASE_A1"/>
</dbReference>
<evidence type="ECO:0000256" key="7">
    <source>
        <dbReference type="SAM" id="SignalP"/>
    </source>
</evidence>
<keyword evidence="2" id="KW-0645">Protease</keyword>
<feature type="disulfide bond" evidence="6">
    <location>
        <begin position="303"/>
        <end position="343"/>
    </location>
</feature>
<gene>
    <name evidence="9" type="ORF">PSON_ATCC_30995.1.T0820146</name>
</gene>
<feature type="active site" evidence="5">
    <location>
        <position position="82"/>
    </location>
</feature>
<dbReference type="PANTHER" id="PTHR47966:SF51">
    <property type="entry name" value="BETA-SITE APP-CLEAVING ENZYME, ISOFORM A-RELATED"/>
    <property type="match status" value="1"/>
</dbReference>
<protein>
    <recommendedName>
        <fullName evidence="8">Peptidase A1 domain-containing protein</fullName>
    </recommendedName>
</protein>
<dbReference type="GO" id="GO:0004190">
    <property type="term" value="F:aspartic-type endopeptidase activity"/>
    <property type="evidence" value="ECO:0007669"/>
    <property type="project" value="UniProtKB-KW"/>
</dbReference>
<dbReference type="InterPro" id="IPR034164">
    <property type="entry name" value="Pepsin-like_dom"/>
</dbReference>
<dbReference type="OrthoDB" id="288285at2759"/>
<evidence type="ECO:0000313" key="10">
    <source>
        <dbReference type="Proteomes" id="UP000692954"/>
    </source>
</evidence>
<evidence type="ECO:0000259" key="8">
    <source>
        <dbReference type="PROSITE" id="PS51767"/>
    </source>
</evidence>
<sequence>MSLKCLLLFQLILLSWTHNQGKSVKLSKKQAHHKHHKSQKFLDSIMDVNEDSIELLLQKHENFYLAEMTVGQPEQKLTVLIDTGSPNLLLTSSLCQQNSCIQHGSYNPSLSTTSYYIEAIKLANGEVGNEIDIQFASGSVVGVFFEDRVCLNQYCVNNQFIVGIVEQTEDIFSQMKFDGILGLGRIKEAVVKNASYIHNLEYDTDTRNFSLYLSNRDDDDMSSELVLGGISQHLIAPGEEFKFFDVTSDNLWTVNIKAVFLGDERIDDCNNCQGLIDSGTSFISFPVYAMEKFYQKFGVYQLCSNIDSFPDLTFILDRGIKFTLTGSQYFKRNTHALFSKDICIPYIKNNPIIGDELIVLGQPFLIHHYVWFDEDQSKIGIVKSKQQSHQS</sequence>
<feature type="disulfide bond" evidence="6">
    <location>
        <begin position="95"/>
        <end position="100"/>
    </location>
</feature>
<keyword evidence="4" id="KW-0378">Hydrolase</keyword>
<dbReference type="PANTHER" id="PTHR47966">
    <property type="entry name" value="BETA-SITE APP-CLEAVING ENZYME, ISOFORM A-RELATED"/>
    <property type="match status" value="1"/>
</dbReference>
<dbReference type="PROSITE" id="PS51767">
    <property type="entry name" value="PEPTIDASE_A1"/>
    <property type="match status" value="1"/>
</dbReference>
<feature type="chain" id="PRO_5035947825" description="Peptidase A1 domain-containing protein" evidence="7">
    <location>
        <begin position="22"/>
        <end position="391"/>
    </location>
</feature>
<keyword evidence="7" id="KW-0732">Signal</keyword>
<dbReference type="EMBL" id="CAJJDN010000082">
    <property type="protein sequence ID" value="CAD8104496.1"/>
    <property type="molecule type" value="Genomic_DNA"/>
</dbReference>
<name>A0A8S1PN88_9CILI</name>
<evidence type="ECO:0000313" key="9">
    <source>
        <dbReference type="EMBL" id="CAD8104496.1"/>
    </source>
</evidence>
<dbReference type="Pfam" id="PF00026">
    <property type="entry name" value="Asp"/>
    <property type="match status" value="1"/>
</dbReference>
<dbReference type="CDD" id="cd05471">
    <property type="entry name" value="pepsin_like"/>
    <property type="match status" value="1"/>
</dbReference>
<dbReference type="InterPro" id="IPR001461">
    <property type="entry name" value="Aspartic_peptidase_A1"/>
</dbReference>
<dbReference type="FunFam" id="2.40.70.10:FF:000115">
    <property type="entry name" value="Lysosomal aspartic protease"/>
    <property type="match status" value="1"/>
</dbReference>
<dbReference type="InterPro" id="IPR001969">
    <property type="entry name" value="Aspartic_peptidase_AS"/>
</dbReference>
<evidence type="ECO:0000256" key="4">
    <source>
        <dbReference type="ARBA" id="ARBA00022801"/>
    </source>
</evidence>
<evidence type="ECO:0000256" key="6">
    <source>
        <dbReference type="PIRSR" id="PIRSR601461-2"/>
    </source>
</evidence>
<keyword evidence="3" id="KW-0064">Aspartyl protease</keyword>
<feature type="signal peptide" evidence="7">
    <location>
        <begin position="1"/>
        <end position="21"/>
    </location>
</feature>
<organism evidence="9 10">
    <name type="scientific">Paramecium sonneborni</name>
    <dbReference type="NCBI Taxonomy" id="65129"/>
    <lineage>
        <taxon>Eukaryota</taxon>
        <taxon>Sar</taxon>
        <taxon>Alveolata</taxon>
        <taxon>Ciliophora</taxon>
        <taxon>Intramacronucleata</taxon>
        <taxon>Oligohymenophorea</taxon>
        <taxon>Peniculida</taxon>
        <taxon>Parameciidae</taxon>
        <taxon>Paramecium</taxon>
    </lineage>
</organism>
<evidence type="ECO:0000256" key="2">
    <source>
        <dbReference type="ARBA" id="ARBA00022670"/>
    </source>
</evidence>
<dbReference type="PROSITE" id="PS00141">
    <property type="entry name" value="ASP_PROTEASE"/>
    <property type="match status" value="2"/>
</dbReference>
<evidence type="ECO:0000256" key="5">
    <source>
        <dbReference type="PIRSR" id="PIRSR601461-1"/>
    </source>
</evidence>
<keyword evidence="10" id="KW-1185">Reference proteome</keyword>
<evidence type="ECO:0000256" key="1">
    <source>
        <dbReference type="ARBA" id="ARBA00007447"/>
    </source>
</evidence>
<proteinExistence type="inferred from homology"/>
<reference evidence="9" key="1">
    <citation type="submission" date="2021-01" db="EMBL/GenBank/DDBJ databases">
        <authorList>
            <consortium name="Genoscope - CEA"/>
            <person name="William W."/>
        </authorList>
    </citation>
    <scope>NUCLEOTIDE SEQUENCE</scope>
</reference>
<comment type="similarity">
    <text evidence="1">Belongs to the peptidase A1 family.</text>
</comment>
<accession>A0A8S1PN88</accession>